<dbReference type="InterPro" id="IPR036721">
    <property type="entry name" value="RCK_C_sf"/>
</dbReference>
<name>A0A0C7HWU2_PARSO</name>
<dbReference type="Pfam" id="PF00654">
    <property type="entry name" value="Voltage_CLC"/>
    <property type="match status" value="1"/>
</dbReference>
<dbReference type="CDD" id="cd01031">
    <property type="entry name" value="EriC"/>
    <property type="match status" value="1"/>
</dbReference>
<sequence>MEKEKTCNLLRHTENLKFKLILESAIIGAIVGLTIVLHRVLLDKLSVLFLNLYTHSKGNLLDTIVLFGLLIISGYIVAIMVKKVPMISGSGIPQVEGILMKKLKGNWLSILVNKFLGGLLALGAGLSLGREGPSVQMGASIGEGFAKIFKRVSIEEKYLITSGASAGLAAAFNAPISGVMFALEEVHKNFSPLVLLSVMSSALMSDFVTKNLLGIGKSLNFVGVKVLDLKYYWLLIILGAIVGVSGVIFNSGILKTQAMFKKSKLSTEIKVIIPFLITGVVGLLAPVLLGGGHGLIMSLGKGSITLKMLLLFLLVKYLLTFVGFGSGIPGGIFFPLLVLGALIGNIFGIVAIDIFDIPSVYMFNFIILAMAANFAAIVKAPITGIILICEMTGSFEHLLSLAIVCVVAYITSDLLKSEPIYESLLERCLQSGNDKFETNISRKSLMEIVVHIGSEVENKKIKEVTWPANCLIVSIARGGKEIIPCGDTVLLSGDYLTVMSDEENVACALDCITDLTSNIKLL</sequence>
<evidence type="ECO:0000256" key="8">
    <source>
        <dbReference type="SAM" id="Phobius"/>
    </source>
</evidence>
<feature type="transmembrane region" description="Helical" evidence="8">
    <location>
        <begin position="271"/>
        <end position="292"/>
    </location>
</feature>
<dbReference type="SUPFAM" id="SSF116726">
    <property type="entry name" value="TrkA C-terminal domain-like"/>
    <property type="match status" value="1"/>
</dbReference>
<accession>A0A0C7HWU2</accession>
<evidence type="ECO:0000313" key="10">
    <source>
        <dbReference type="EMBL" id="CEQ02597.1"/>
    </source>
</evidence>
<dbReference type="PANTHER" id="PTHR45711:SF6">
    <property type="entry name" value="CHLORIDE CHANNEL PROTEIN"/>
    <property type="match status" value="1"/>
</dbReference>
<dbReference type="GO" id="GO:0005886">
    <property type="term" value="C:plasma membrane"/>
    <property type="evidence" value="ECO:0007669"/>
    <property type="project" value="TreeGrafter"/>
</dbReference>
<keyword evidence="2" id="KW-0813">Transport</keyword>
<evidence type="ECO:0000256" key="2">
    <source>
        <dbReference type="ARBA" id="ARBA00022448"/>
    </source>
</evidence>
<dbReference type="EMBL" id="CEKZ01000003">
    <property type="protein sequence ID" value="CEQ02597.1"/>
    <property type="molecule type" value="Genomic_DNA"/>
</dbReference>
<dbReference type="PRINTS" id="PR00762">
    <property type="entry name" value="CLCHANNEL"/>
</dbReference>
<dbReference type="Pfam" id="PF02080">
    <property type="entry name" value="TrkA_C"/>
    <property type="match status" value="1"/>
</dbReference>
<keyword evidence="3 8" id="KW-0812">Transmembrane</keyword>
<feature type="transmembrane region" description="Helical" evidence="8">
    <location>
        <begin position="361"/>
        <end position="378"/>
    </location>
</feature>
<dbReference type="Proteomes" id="UP000049127">
    <property type="component" value="Unassembled WGS sequence"/>
</dbReference>
<dbReference type="GO" id="GO:0005247">
    <property type="term" value="F:voltage-gated chloride channel activity"/>
    <property type="evidence" value="ECO:0007669"/>
    <property type="project" value="TreeGrafter"/>
</dbReference>
<dbReference type="OrthoDB" id="9812438at2"/>
<feature type="transmembrane region" description="Helical" evidence="8">
    <location>
        <begin position="158"/>
        <end position="183"/>
    </location>
</feature>
<feature type="transmembrane region" description="Helical" evidence="8">
    <location>
        <begin position="20"/>
        <end position="40"/>
    </location>
</feature>
<feature type="transmembrane region" description="Helical" evidence="8">
    <location>
        <begin position="332"/>
        <end position="355"/>
    </location>
</feature>
<evidence type="ECO:0000256" key="7">
    <source>
        <dbReference type="ARBA" id="ARBA00023214"/>
    </source>
</evidence>
<dbReference type="InterPro" id="IPR014743">
    <property type="entry name" value="Cl-channel_core"/>
</dbReference>
<dbReference type="RefSeq" id="WP_055341283.1">
    <property type="nucleotide sequence ID" value="NZ_CDNF01000003.1"/>
</dbReference>
<gene>
    <name evidence="10" type="primary">clcA_1</name>
    <name evidence="10" type="ORF">R28058_03301</name>
</gene>
<feature type="transmembrane region" description="Helical" evidence="8">
    <location>
        <begin position="107"/>
        <end position="128"/>
    </location>
</feature>
<comment type="subcellular location">
    <subcellularLocation>
        <location evidence="1">Membrane</location>
        <topology evidence="1">Multi-pass membrane protein</topology>
    </subcellularLocation>
</comment>
<reference evidence="10 11" key="1">
    <citation type="submission" date="2015-01" db="EMBL/GenBank/DDBJ databases">
        <authorList>
            <person name="Aslett A.Martin."/>
            <person name="De Silva Nishadi"/>
        </authorList>
    </citation>
    <scope>NUCLEOTIDE SEQUENCE [LARGE SCALE GENOMIC DNA]</scope>
    <source>
        <strain evidence="10 11">R28058</strain>
    </source>
</reference>
<dbReference type="GO" id="GO:0008324">
    <property type="term" value="F:monoatomic cation transmembrane transporter activity"/>
    <property type="evidence" value="ECO:0007669"/>
    <property type="project" value="InterPro"/>
</dbReference>
<organism evidence="10 11">
    <name type="scientific">Paraclostridium sordellii</name>
    <name type="common">Clostridium sordellii</name>
    <dbReference type="NCBI Taxonomy" id="1505"/>
    <lineage>
        <taxon>Bacteria</taxon>
        <taxon>Bacillati</taxon>
        <taxon>Bacillota</taxon>
        <taxon>Clostridia</taxon>
        <taxon>Peptostreptococcales</taxon>
        <taxon>Peptostreptococcaceae</taxon>
        <taxon>Paraclostridium</taxon>
    </lineage>
</organism>
<evidence type="ECO:0000256" key="6">
    <source>
        <dbReference type="ARBA" id="ARBA00023136"/>
    </source>
</evidence>
<evidence type="ECO:0000259" key="9">
    <source>
        <dbReference type="PROSITE" id="PS51202"/>
    </source>
</evidence>
<keyword evidence="5" id="KW-0406">Ion transport</keyword>
<feature type="transmembrane region" description="Helical" evidence="8">
    <location>
        <begin position="304"/>
        <end position="325"/>
    </location>
</feature>
<dbReference type="PROSITE" id="PS51202">
    <property type="entry name" value="RCK_C"/>
    <property type="match status" value="1"/>
</dbReference>
<dbReference type="PANTHER" id="PTHR45711">
    <property type="entry name" value="CHLORIDE CHANNEL PROTEIN"/>
    <property type="match status" value="1"/>
</dbReference>
<proteinExistence type="predicted"/>
<keyword evidence="7" id="KW-0868">Chloride</keyword>
<keyword evidence="4 8" id="KW-1133">Transmembrane helix</keyword>
<feature type="domain" description="RCK C-terminal" evidence="9">
    <location>
        <begin position="433"/>
        <end position="514"/>
    </location>
</feature>
<protein>
    <submittedName>
        <fullName evidence="10">Voltage-gated chloride channel family protein</fullName>
    </submittedName>
</protein>
<feature type="transmembrane region" description="Helical" evidence="8">
    <location>
        <begin position="190"/>
        <end position="209"/>
    </location>
</feature>
<dbReference type="Gene3D" id="1.10.3080.10">
    <property type="entry name" value="Clc chloride channel"/>
    <property type="match status" value="1"/>
</dbReference>
<dbReference type="InterPro" id="IPR001807">
    <property type="entry name" value="ClC"/>
</dbReference>
<feature type="transmembrane region" description="Helical" evidence="8">
    <location>
        <begin position="60"/>
        <end position="81"/>
    </location>
</feature>
<dbReference type="Gene3D" id="3.30.70.1450">
    <property type="entry name" value="Regulator of K+ conductance, C-terminal domain"/>
    <property type="match status" value="1"/>
</dbReference>
<evidence type="ECO:0000256" key="3">
    <source>
        <dbReference type="ARBA" id="ARBA00022692"/>
    </source>
</evidence>
<evidence type="ECO:0000313" key="11">
    <source>
        <dbReference type="Proteomes" id="UP000049127"/>
    </source>
</evidence>
<dbReference type="SUPFAM" id="SSF81340">
    <property type="entry name" value="Clc chloride channel"/>
    <property type="match status" value="1"/>
</dbReference>
<dbReference type="AlphaFoldDB" id="A0A0C7HWU2"/>
<evidence type="ECO:0000256" key="1">
    <source>
        <dbReference type="ARBA" id="ARBA00004141"/>
    </source>
</evidence>
<dbReference type="GO" id="GO:0006813">
    <property type="term" value="P:potassium ion transport"/>
    <property type="evidence" value="ECO:0007669"/>
    <property type="project" value="InterPro"/>
</dbReference>
<feature type="transmembrane region" description="Helical" evidence="8">
    <location>
        <begin position="229"/>
        <end position="250"/>
    </location>
</feature>
<feature type="transmembrane region" description="Helical" evidence="8">
    <location>
        <begin position="385"/>
        <end position="410"/>
    </location>
</feature>
<keyword evidence="6 8" id="KW-0472">Membrane</keyword>
<evidence type="ECO:0000256" key="5">
    <source>
        <dbReference type="ARBA" id="ARBA00023065"/>
    </source>
</evidence>
<evidence type="ECO:0000256" key="4">
    <source>
        <dbReference type="ARBA" id="ARBA00022989"/>
    </source>
</evidence>
<dbReference type="InterPro" id="IPR006037">
    <property type="entry name" value="RCK_C"/>
</dbReference>